<organism evidence="1">
    <name type="scientific">Medicago truncatula</name>
    <name type="common">Barrel medic</name>
    <name type="synonym">Medicago tribuloides</name>
    <dbReference type="NCBI Taxonomy" id="3880"/>
    <lineage>
        <taxon>Eukaryota</taxon>
        <taxon>Viridiplantae</taxon>
        <taxon>Streptophyta</taxon>
        <taxon>Embryophyta</taxon>
        <taxon>Tracheophyta</taxon>
        <taxon>Spermatophyta</taxon>
        <taxon>Magnoliopsida</taxon>
        <taxon>eudicotyledons</taxon>
        <taxon>Gunneridae</taxon>
        <taxon>Pentapetalae</taxon>
        <taxon>rosids</taxon>
        <taxon>fabids</taxon>
        <taxon>Fabales</taxon>
        <taxon>Fabaceae</taxon>
        <taxon>Papilionoideae</taxon>
        <taxon>50 kb inversion clade</taxon>
        <taxon>NPAAA clade</taxon>
        <taxon>Hologalegina</taxon>
        <taxon>IRL clade</taxon>
        <taxon>Trifolieae</taxon>
        <taxon>Medicago</taxon>
    </lineage>
</organism>
<dbReference type="PANTHER" id="PTHR34630">
    <property type="entry name" value="OS11G0677101 PROTEIN"/>
    <property type="match status" value="1"/>
</dbReference>
<name>A2Q526_MEDTR</name>
<dbReference type="PANTHER" id="PTHR34630:SF103">
    <property type="entry name" value="AND NB-ARC DOMAIN DISEASE RESISTANCE PROTEIN, PUTATIVE-RELATED"/>
    <property type="match status" value="1"/>
</dbReference>
<dbReference type="EMBL" id="AC158497">
    <property type="protein sequence ID" value="ABN08726.1"/>
    <property type="molecule type" value="Genomic_DNA"/>
</dbReference>
<reference evidence="1" key="2">
    <citation type="submission" date="2007-03" db="EMBL/GenBank/DDBJ databases">
        <authorList>
            <consortium name="The International Medicago Genome Annotation Group"/>
        </authorList>
    </citation>
    <scope>NUCLEOTIDE SEQUENCE</scope>
</reference>
<sequence length="379" mass="43626">MNMLRTIESEFYKNGDSISETPFASLEHLEIREMSCLEMWHHPHKSDAYFSELPTSLGVLEIEDCSSAISFLGDCLPASLYFLSIKNCRNLDFPKQNHPHKSLRYLSIDRSCGSLLTLQLDTLPNLYHLVISKCENLECLSASKILQNIVDIDISDCPKFVSFKREGLSAPNLTSLYVFRCVNLKSLPCHANTLLPKLEEVHIYGCPEMETFPEGVSCMGCAQLIELRVTANILFHTFRLWFVESSNVSFLWHTLQRVHVIKDFWMRNPHQKFKLQLKGLLLLIHFRWWTSSIAGPTAETFIHENKRLSNLLNKSLLEYVAEHSMKEIPNQMAPEIQTDKSANDRILPRIYPSQLSHWSVIEVVHNRSISPTMQEFSVT</sequence>
<accession>A2Q526</accession>
<gene>
    <name evidence="1" type="ORF">MtrDRAFT_AC158497g34v2</name>
</gene>
<dbReference type="AlphaFoldDB" id="A2Q526"/>
<dbReference type="SUPFAM" id="SSF52058">
    <property type="entry name" value="L domain-like"/>
    <property type="match status" value="1"/>
</dbReference>
<evidence type="ECO:0000313" key="1">
    <source>
        <dbReference type="EMBL" id="ABN08726.1"/>
    </source>
</evidence>
<reference evidence="1" key="1">
    <citation type="submission" date="2005-04" db="EMBL/GenBank/DDBJ databases">
        <authorList>
            <person name="Town C.D."/>
        </authorList>
    </citation>
    <scope>NUCLEOTIDE SEQUENCE</scope>
</reference>
<protein>
    <submittedName>
        <fullName evidence="1">Leucine Rich Repeat family protein</fullName>
    </submittedName>
</protein>
<dbReference type="InterPro" id="IPR032675">
    <property type="entry name" value="LRR_dom_sf"/>
</dbReference>
<proteinExistence type="predicted"/>
<dbReference type="ExpressionAtlas" id="A2Q526">
    <property type="expression patterns" value="differential"/>
</dbReference>
<dbReference type="Gene3D" id="3.80.10.10">
    <property type="entry name" value="Ribonuclease Inhibitor"/>
    <property type="match status" value="1"/>
</dbReference>